<feature type="domain" description="Bacterial type II secretion system protein E" evidence="4">
    <location>
        <begin position="293"/>
        <end position="307"/>
    </location>
</feature>
<dbReference type="GO" id="GO:0016887">
    <property type="term" value="F:ATP hydrolysis activity"/>
    <property type="evidence" value="ECO:0007669"/>
    <property type="project" value="TreeGrafter"/>
</dbReference>
<comment type="similarity">
    <text evidence="1">Belongs to the GSP E family.</text>
</comment>
<dbReference type="PANTHER" id="PTHR30258:SF1">
    <property type="entry name" value="PROTEIN TRANSPORT PROTEIN HOFB HOMOLOG"/>
    <property type="match status" value="1"/>
</dbReference>
<dbReference type="InterPro" id="IPR003593">
    <property type="entry name" value="AAA+_ATPase"/>
</dbReference>
<dbReference type="CDD" id="cd01129">
    <property type="entry name" value="PulE-GspE-like"/>
    <property type="match status" value="1"/>
</dbReference>
<evidence type="ECO:0000259" key="4">
    <source>
        <dbReference type="PROSITE" id="PS00662"/>
    </source>
</evidence>
<dbReference type="PANTHER" id="PTHR30258">
    <property type="entry name" value="TYPE II SECRETION SYSTEM PROTEIN GSPE-RELATED"/>
    <property type="match status" value="1"/>
</dbReference>
<dbReference type="GO" id="GO:0005886">
    <property type="term" value="C:plasma membrane"/>
    <property type="evidence" value="ECO:0007669"/>
    <property type="project" value="TreeGrafter"/>
</dbReference>
<keyword evidence="3" id="KW-0067">ATP-binding</keyword>
<dbReference type="PROSITE" id="PS00662">
    <property type="entry name" value="T2SP_E"/>
    <property type="match status" value="1"/>
</dbReference>
<evidence type="ECO:0000313" key="6">
    <source>
        <dbReference type="Proteomes" id="UP000256629"/>
    </source>
</evidence>
<dbReference type="Pfam" id="PF00437">
    <property type="entry name" value="T2SSE"/>
    <property type="match status" value="1"/>
</dbReference>
<accession>A0A3D9H826</accession>
<dbReference type="RefSeq" id="WP_116524873.1">
    <property type="nucleotide sequence ID" value="NZ_QRDX01000008.1"/>
</dbReference>
<dbReference type="Gene3D" id="3.40.50.300">
    <property type="entry name" value="P-loop containing nucleotide triphosphate hydrolases"/>
    <property type="match status" value="1"/>
</dbReference>
<gene>
    <name evidence="5" type="ORF">DFQ02_10826</name>
</gene>
<proteinExistence type="inferred from homology"/>
<dbReference type="InterPro" id="IPR001482">
    <property type="entry name" value="T2SS/T4SS_dom"/>
</dbReference>
<dbReference type="OrthoDB" id="9808272at2"/>
<evidence type="ECO:0000256" key="1">
    <source>
        <dbReference type="ARBA" id="ARBA00006611"/>
    </source>
</evidence>
<dbReference type="Proteomes" id="UP000256629">
    <property type="component" value="Unassembled WGS sequence"/>
</dbReference>
<dbReference type="AlphaFoldDB" id="A0A3D9H826"/>
<dbReference type="SMART" id="SM00382">
    <property type="entry name" value="AAA"/>
    <property type="match status" value="1"/>
</dbReference>
<dbReference type="EMBL" id="QRDX01000008">
    <property type="protein sequence ID" value="RED45648.1"/>
    <property type="molecule type" value="Genomic_DNA"/>
</dbReference>
<keyword evidence="2" id="KW-0547">Nucleotide-binding</keyword>
<comment type="caution">
    <text evidence="5">The sequence shown here is derived from an EMBL/GenBank/DDBJ whole genome shotgun (WGS) entry which is preliminary data.</text>
</comment>
<dbReference type="SUPFAM" id="SSF52540">
    <property type="entry name" value="P-loop containing nucleoside triphosphate hydrolases"/>
    <property type="match status" value="1"/>
</dbReference>
<evidence type="ECO:0000256" key="3">
    <source>
        <dbReference type="ARBA" id="ARBA00022840"/>
    </source>
</evidence>
<dbReference type="Gene3D" id="3.30.450.90">
    <property type="match status" value="1"/>
</dbReference>
<sequence>MSTENLTHIHLPVELQQSISSEIANYYSIIPKEIAENAHVFYIDDTRVPEQDTIIQELNLILDKAITLEPVNALTIKKTLSIYYRNDSDNSRLVSYKNDFLEDLIFEAKNINASDIHIEVYENEARVRLRIDGHLIEKNHIKKENYLELINQIKIKSNLDITEKRLPQDGRIEYDDFDIRVSILPTHHGEKVVMRILGRDASHLDINKLGLEKDDVQLYLEAVKKTNGIVLISGPTGSGKTTTLYATLKYLNDIKRNIVTVEDPIEYTLKGINQVQLKENIGLTFTSALRSFLRQDPDIIMLGEIRDAQTAQMAIRASLTGHLVLSTIHTNSAIGTISRLTDMGVPSFLIAETLNISVAQRLVRILCESCKKETEFRSLVLPRSFKTDIKISSHHIPIGCSECHYTGYRGRRAIYEILPITLDVAEAIKNNSIKQANFIKNERLSDKAFDLLLKGYTSLEEIYPLLINL</sequence>
<name>A0A3D9H826_9FLAO</name>
<dbReference type="InterPro" id="IPR027417">
    <property type="entry name" value="P-loop_NTPase"/>
</dbReference>
<organism evidence="5 6">
    <name type="scientific">Seonamhaeicola aphaedonensis</name>
    <dbReference type="NCBI Taxonomy" id="1461338"/>
    <lineage>
        <taxon>Bacteria</taxon>
        <taxon>Pseudomonadati</taxon>
        <taxon>Bacteroidota</taxon>
        <taxon>Flavobacteriia</taxon>
        <taxon>Flavobacteriales</taxon>
        <taxon>Flavobacteriaceae</taxon>
    </lineage>
</organism>
<evidence type="ECO:0000313" key="5">
    <source>
        <dbReference type="EMBL" id="RED45648.1"/>
    </source>
</evidence>
<keyword evidence="6" id="KW-1185">Reference proteome</keyword>
<reference evidence="5 6" key="1">
    <citation type="submission" date="2018-07" db="EMBL/GenBank/DDBJ databases">
        <title>Genomic Encyclopedia of Type Strains, Phase III (KMG-III): the genomes of soil and plant-associated and newly described type strains.</title>
        <authorList>
            <person name="Whitman W."/>
        </authorList>
    </citation>
    <scope>NUCLEOTIDE SEQUENCE [LARGE SCALE GENOMIC DNA]</scope>
    <source>
        <strain evidence="5 6">CECT 8487</strain>
    </source>
</reference>
<dbReference type="GO" id="GO:0005524">
    <property type="term" value="F:ATP binding"/>
    <property type="evidence" value="ECO:0007669"/>
    <property type="project" value="UniProtKB-KW"/>
</dbReference>
<protein>
    <submittedName>
        <fullName evidence="5">Type IV pilus assembly protein PilB</fullName>
    </submittedName>
</protein>
<evidence type="ECO:0000256" key="2">
    <source>
        <dbReference type="ARBA" id="ARBA00022741"/>
    </source>
</evidence>